<gene>
    <name evidence="1" type="ORF">BINO364_LOCUS6098</name>
</gene>
<keyword evidence="2" id="KW-1185">Reference proteome</keyword>
<dbReference type="EMBL" id="OV170234">
    <property type="protein sequence ID" value="CAH0719798.1"/>
    <property type="molecule type" value="Genomic_DNA"/>
</dbReference>
<sequence length="66" mass="7250">MGESQCSKISTGVPRKVGFRLNGHLSYKMNKAVLICCVAVMAFCAIIDENGYACAYYVDNQLRPCP</sequence>
<feature type="non-terminal residue" evidence="1">
    <location>
        <position position="66"/>
    </location>
</feature>
<dbReference type="Proteomes" id="UP000838878">
    <property type="component" value="Chromosome 14"/>
</dbReference>
<dbReference type="AlphaFoldDB" id="A0A8J9VDH5"/>
<proteinExistence type="predicted"/>
<organism evidence="1 2">
    <name type="scientific">Brenthis ino</name>
    <name type="common">lesser marbled fritillary</name>
    <dbReference type="NCBI Taxonomy" id="405034"/>
    <lineage>
        <taxon>Eukaryota</taxon>
        <taxon>Metazoa</taxon>
        <taxon>Ecdysozoa</taxon>
        <taxon>Arthropoda</taxon>
        <taxon>Hexapoda</taxon>
        <taxon>Insecta</taxon>
        <taxon>Pterygota</taxon>
        <taxon>Neoptera</taxon>
        <taxon>Endopterygota</taxon>
        <taxon>Lepidoptera</taxon>
        <taxon>Glossata</taxon>
        <taxon>Ditrysia</taxon>
        <taxon>Papilionoidea</taxon>
        <taxon>Nymphalidae</taxon>
        <taxon>Heliconiinae</taxon>
        <taxon>Argynnini</taxon>
        <taxon>Brenthis</taxon>
    </lineage>
</organism>
<evidence type="ECO:0000313" key="2">
    <source>
        <dbReference type="Proteomes" id="UP000838878"/>
    </source>
</evidence>
<evidence type="ECO:0000313" key="1">
    <source>
        <dbReference type="EMBL" id="CAH0719798.1"/>
    </source>
</evidence>
<reference evidence="1" key="1">
    <citation type="submission" date="2021-12" db="EMBL/GenBank/DDBJ databases">
        <authorList>
            <person name="Martin H S."/>
        </authorList>
    </citation>
    <scope>NUCLEOTIDE SEQUENCE</scope>
</reference>
<name>A0A8J9VDH5_9NEOP</name>
<protein>
    <submittedName>
        <fullName evidence="1">Uncharacterized protein</fullName>
    </submittedName>
</protein>
<accession>A0A8J9VDH5</accession>